<evidence type="ECO:0000256" key="1">
    <source>
        <dbReference type="ARBA" id="ARBA00005190"/>
    </source>
</evidence>
<dbReference type="Pfam" id="PF00370">
    <property type="entry name" value="FGGY_N"/>
    <property type="match status" value="1"/>
</dbReference>
<evidence type="ECO:0000256" key="7">
    <source>
        <dbReference type="ARBA" id="ARBA00022798"/>
    </source>
</evidence>
<dbReference type="InterPro" id="IPR018485">
    <property type="entry name" value="FGGY_C"/>
</dbReference>
<dbReference type="NCBIfam" id="NF000756">
    <property type="entry name" value="PRK00047.1"/>
    <property type="match status" value="1"/>
</dbReference>
<dbReference type="InterPro" id="IPR018483">
    <property type="entry name" value="Carb_kinase_FGGY_CS"/>
</dbReference>
<evidence type="ECO:0000256" key="8">
    <source>
        <dbReference type="ARBA" id="ARBA00022840"/>
    </source>
</evidence>
<keyword evidence="5" id="KW-0547">Nucleotide-binding</keyword>
<dbReference type="GO" id="GO:0005829">
    <property type="term" value="C:cytosol"/>
    <property type="evidence" value="ECO:0007669"/>
    <property type="project" value="TreeGrafter"/>
</dbReference>
<feature type="domain" description="Carbohydrate kinase FGGY C-terminal" evidence="13">
    <location>
        <begin position="140"/>
        <end position="328"/>
    </location>
</feature>
<organism evidence="14 15">
    <name type="scientific">Geodia barretti</name>
    <name type="common">Barrett's horny sponge</name>
    <dbReference type="NCBI Taxonomy" id="519541"/>
    <lineage>
        <taxon>Eukaryota</taxon>
        <taxon>Metazoa</taxon>
        <taxon>Porifera</taxon>
        <taxon>Demospongiae</taxon>
        <taxon>Heteroscleromorpha</taxon>
        <taxon>Tetractinellida</taxon>
        <taxon>Astrophorina</taxon>
        <taxon>Geodiidae</taxon>
        <taxon>Geodia</taxon>
    </lineage>
</organism>
<dbReference type="Proteomes" id="UP001174909">
    <property type="component" value="Unassembled WGS sequence"/>
</dbReference>
<sequence length="377" mass="40840">MARGLEEDVAEKTGLPIDAYFPATKIRWILDHIPDGQQRAENGELAFGTVDTWLLWNLTNGTLHATDVTNASRSMLYNIDTLEWDPDLLEALDIPSQCSLRLSHRAAYSDTQAAIPIAGVAGDQHAALFGQACFEPGMAKNTYGTGSFILMNTGTKRVRSNHGLLSIIAWDLGDAITYGLEGSIFSTGATVQWLRDGLQFIEASADVEALAASVEDNGGVYLVPAFTGLGAPHWDMYARGTIVGITRGTSRGHIARAALESTAYQTRDAVDAMRNDTGLDIPLLRVDGGGTANDLLMQFQSDILGIPIERHAVAETTALGAAYLAGLATGFWQGTDEIAANWATDKRFDPSMDPDKRASLHKNWLRAIDRSKNWQES</sequence>
<evidence type="ECO:0000256" key="10">
    <source>
        <dbReference type="ARBA" id="ARBA00052101"/>
    </source>
</evidence>
<evidence type="ECO:0000256" key="2">
    <source>
        <dbReference type="ARBA" id="ARBA00009156"/>
    </source>
</evidence>
<evidence type="ECO:0000313" key="15">
    <source>
        <dbReference type="Proteomes" id="UP001174909"/>
    </source>
</evidence>
<dbReference type="FunFam" id="3.30.420.40:FF:000007">
    <property type="entry name" value="Glycerol kinase"/>
    <property type="match status" value="1"/>
</dbReference>
<dbReference type="PROSITE" id="PS00933">
    <property type="entry name" value="FGGY_KINASES_1"/>
    <property type="match status" value="1"/>
</dbReference>
<evidence type="ECO:0000256" key="9">
    <source>
        <dbReference type="ARBA" id="ARBA00043149"/>
    </source>
</evidence>
<dbReference type="GO" id="GO:0019563">
    <property type="term" value="P:glycerol catabolic process"/>
    <property type="evidence" value="ECO:0007669"/>
    <property type="project" value="TreeGrafter"/>
</dbReference>
<evidence type="ECO:0000256" key="11">
    <source>
        <dbReference type="RuleBase" id="RU003733"/>
    </source>
</evidence>
<evidence type="ECO:0000256" key="4">
    <source>
        <dbReference type="ARBA" id="ARBA00022679"/>
    </source>
</evidence>
<evidence type="ECO:0000259" key="13">
    <source>
        <dbReference type="Pfam" id="PF02782"/>
    </source>
</evidence>
<keyword evidence="6 11" id="KW-0418">Kinase</keyword>
<dbReference type="InterPro" id="IPR043129">
    <property type="entry name" value="ATPase_NBD"/>
</dbReference>
<protein>
    <recommendedName>
        <fullName evidence="3">glycerol kinase</fullName>
        <ecNumber evidence="3">2.7.1.30</ecNumber>
    </recommendedName>
    <alternativeName>
        <fullName evidence="9">ATP:glycerol 3-phosphotransferase</fullName>
    </alternativeName>
</protein>
<dbReference type="Pfam" id="PF02782">
    <property type="entry name" value="FGGY_C"/>
    <property type="match status" value="1"/>
</dbReference>
<gene>
    <name evidence="14" type="ORF">GBAR_LOCUS17512</name>
</gene>
<keyword evidence="4 11" id="KW-0808">Transferase</keyword>
<comment type="catalytic activity">
    <reaction evidence="10">
        <text>glycerol + ATP = sn-glycerol 3-phosphate + ADP + H(+)</text>
        <dbReference type="Rhea" id="RHEA:21644"/>
        <dbReference type="ChEBI" id="CHEBI:15378"/>
        <dbReference type="ChEBI" id="CHEBI:17754"/>
        <dbReference type="ChEBI" id="CHEBI:30616"/>
        <dbReference type="ChEBI" id="CHEBI:57597"/>
        <dbReference type="ChEBI" id="CHEBI:456216"/>
        <dbReference type="EC" id="2.7.1.30"/>
    </reaction>
</comment>
<keyword evidence="15" id="KW-1185">Reference proteome</keyword>
<reference evidence="14" key="1">
    <citation type="submission" date="2023-03" db="EMBL/GenBank/DDBJ databases">
        <authorList>
            <person name="Steffen K."/>
            <person name="Cardenas P."/>
        </authorList>
    </citation>
    <scope>NUCLEOTIDE SEQUENCE</scope>
</reference>
<evidence type="ECO:0000256" key="3">
    <source>
        <dbReference type="ARBA" id="ARBA00012099"/>
    </source>
</evidence>
<evidence type="ECO:0000256" key="5">
    <source>
        <dbReference type="ARBA" id="ARBA00022741"/>
    </source>
</evidence>
<feature type="domain" description="Carbohydrate kinase FGGY N-terminal" evidence="12">
    <location>
        <begin position="4"/>
        <end position="130"/>
    </location>
</feature>
<dbReference type="SUPFAM" id="SSF53067">
    <property type="entry name" value="Actin-like ATPase domain"/>
    <property type="match status" value="2"/>
</dbReference>
<comment type="pathway">
    <text evidence="1">Polyol metabolism; glycerol degradation via glycerol kinase pathway; sn-glycerol 3-phosphate from glycerol: step 1/1.</text>
</comment>
<evidence type="ECO:0000256" key="6">
    <source>
        <dbReference type="ARBA" id="ARBA00022777"/>
    </source>
</evidence>
<dbReference type="PANTHER" id="PTHR10196">
    <property type="entry name" value="SUGAR KINASE"/>
    <property type="match status" value="1"/>
</dbReference>
<dbReference type="GO" id="GO:0004370">
    <property type="term" value="F:glycerol kinase activity"/>
    <property type="evidence" value="ECO:0007669"/>
    <property type="project" value="UniProtKB-EC"/>
</dbReference>
<accession>A0AA35SKN9</accession>
<keyword evidence="7" id="KW-0319">Glycerol metabolism</keyword>
<comment type="similarity">
    <text evidence="2 11">Belongs to the FGGY kinase family.</text>
</comment>
<evidence type="ECO:0000313" key="14">
    <source>
        <dbReference type="EMBL" id="CAI8030862.1"/>
    </source>
</evidence>
<dbReference type="AlphaFoldDB" id="A0AA35SKN9"/>
<dbReference type="Gene3D" id="3.30.420.40">
    <property type="match status" value="2"/>
</dbReference>
<name>A0AA35SKN9_GEOBA</name>
<dbReference type="PROSITE" id="PS00445">
    <property type="entry name" value="FGGY_KINASES_2"/>
    <property type="match status" value="1"/>
</dbReference>
<dbReference type="GO" id="GO:0005524">
    <property type="term" value="F:ATP binding"/>
    <property type="evidence" value="ECO:0007669"/>
    <property type="project" value="UniProtKB-KW"/>
</dbReference>
<comment type="caution">
    <text evidence="14">The sequence shown here is derived from an EMBL/GenBank/DDBJ whole genome shotgun (WGS) entry which is preliminary data.</text>
</comment>
<dbReference type="CDD" id="cd07769">
    <property type="entry name" value="ASKHA_NBD_FGGY_GK"/>
    <property type="match status" value="1"/>
</dbReference>
<dbReference type="EC" id="2.7.1.30" evidence="3"/>
<dbReference type="PANTHER" id="PTHR10196:SF69">
    <property type="entry name" value="GLYCEROL KINASE"/>
    <property type="match status" value="1"/>
</dbReference>
<keyword evidence="8" id="KW-0067">ATP-binding</keyword>
<evidence type="ECO:0000259" key="12">
    <source>
        <dbReference type="Pfam" id="PF00370"/>
    </source>
</evidence>
<dbReference type="EMBL" id="CASHTH010002503">
    <property type="protein sequence ID" value="CAI8030862.1"/>
    <property type="molecule type" value="Genomic_DNA"/>
</dbReference>
<dbReference type="InterPro" id="IPR018484">
    <property type="entry name" value="FGGY_N"/>
</dbReference>
<proteinExistence type="inferred from homology"/>